<evidence type="ECO:0000313" key="2">
    <source>
        <dbReference type="Proteomes" id="UP000028961"/>
    </source>
</evidence>
<dbReference type="KEGG" id="vg:22475427"/>
<dbReference type="RefSeq" id="YP_009111160.1">
    <property type="nucleotide sequence ID" value="NC_025830.1"/>
</dbReference>
<accession>A0A076GCK9</accession>
<protein>
    <submittedName>
        <fullName evidence="1">Structural protein</fullName>
    </submittedName>
</protein>
<keyword evidence="2" id="KW-1185">Reference proteome</keyword>
<proteinExistence type="predicted"/>
<name>A0A076GCK9_9CAUD</name>
<dbReference type="GeneID" id="22475427"/>
<organism evidence="1 2">
    <name type="scientific">Escherichia phage Av-05</name>
    <dbReference type="NCBI Taxonomy" id="1527519"/>
    <lineage>
        <taxon>Viruses</taxon>
        <taxon>Duplodnaviria</taxon>
        <taxon>Heunggongvirae</taxon>
        <taxon>Uroviricota</taxon>
        <taxon>Caudoviricetes</taxon>
        <taxon>Vequintavirinae</taxon>
        <taxon>Avunavirus</taxon>
        <taxon>Avunavirus Av05</taxon>
    </lineage>
</organism>
<gene>
    <name evidence="1" type="ORF">Av05_0086</name>
</gene>
<dbReference type="Proteomes" id="UP000028961">
    <property type="component" value="Segment"/>
</dbReference>
<sequence>MAYNDKVVDVTVTLGTQPIDTKGFETPLFLAIHNVFPERVRAYTELSQLVDDGFAVGTPAYNYASKAFSGTFRPQYLMIGRQGFTNTVVDFTGQTNTDPETPVALNFVSGAYQKSIIVNVSASSEANAIATSLAAAINADTTLQTVLTATASEAKVTIAPKDDGKFSVGKDSGNMVITNTSDETVSSVLPQVMTANENWYFVSTESHTKTSILSAAAFAAANYKMHVYSTADEKSKTADTDSIADQLKALQYDTSIGMYDPLADSEYPEGGIIGAMASNDPSYGDSIHLKTMDGVIAPTLSATERMTIWGKNLNFYRMINGVGSFYEGKCASGNYVDVVRFGHWLKFRTEESVFGYMSRRSNMGLSVKMSDDDLPNLKSVIMNNPINVGISNGAILTGYDEVNKVFFDPVITIPLRGSIPTNDLAARTLNNVKVELVYNTPLHFVKIRMTVMLDKTGSNSGNAQTVTAGV</sequence>
<dbReference type="OrthoDB" id="7391at10239"/>
<reference evidence="1 2" key="1">
    <citation type="journal article" date="2015" name="Genome Announc.">
        <title>Genomic Analysis of Broad-Host-Range Enterobacteriophage Av-05.</title>
        <authorList>
            <person name="Amarillas L."/>
            <person name="Lopez-Cuevas O."/>
            <person name="Leon-Felix J."/>
            <person name="Castro-Del Campo N."/>
            <person name="Gerba C.P."/>
            <person name="Chaidez C."/>
        </authorList>
    </citation>
    <scope>NUCLEOTIDE SEQUENCE [LARGE SCALE GENOMIC DNA]</scope>
</reference>
<evidence type="ECO:0000313" key="1">
    <source>
        <dbReference type="EMBL" id="AII27629.1"/>
    </source>
</evidence>
<dbReference type="EMBL" id="KM190144">
    <property type="protein sequence ID" value="AII27629.1"/>
    <property type="molecule type" value="Genomic_DNA"/>
</dbReference>